<sequence>MSGVARMIEAAGGVVEQDGLIAIVHRPRYDDWSLPKGKLDKNESFERAALREVQEETGLNCQLIEELDPVSYTDNRGRPKTVRYWRMKVLSGEFEVNDEVDELRWLCKADALGLLSYEHDRELVAALAD</sequence>
<dbReference type="PROSITE" id="PS00893">
    <property type="entry name" value="NUDIX_BOX"/>
    <property type="match status" value="1"/>
</dbReference>
<dbReference type="CDD" id="cd03673">
    <property type="entry name" value="NUDIX_Ap6A_hydrolase"/>
    <property type="match status" value="1"/>
</dbReference>
<accession>A0A6J6A1M4</accession>
<reference evidence="5" key="1">
    <citation type="submission" date="2020-05" db="EMBL/GenBank/DDBJ databases">
        <authorList>
            <person name="Chiriac C."/>
            <person name="Salcher M."/>
            <person name="Ghai R."/>
            <person name="Kavagutti S V."/>
        </authorList>
    </citation>
    <scope>NUCLEOTIDE SEQUENCE</scope>
</reference>
<evidence type="ECO:0000259" key="4">
    <source>
        <dbReference type="PROSITE" id="PS51462"/>
    </source>
</evidence>
<dbReference type="Gene3D" id="3.90.79.10">
    <property type="entry name" value="Nucleoside Triphosphate Pyrophosphohydrolase"/>
    <property type="match status" value="1"/>
</dbReference>
<keyword evidence="3" id="KW-0460">Magnesium</keyword>
<protein>
    <submittedName>
        <fullName evidence="5">Unannotated protein</fullName>
    </submittedName>
</protein>
<dbReference type="PANTHER" id="PTHR43222:SF9">
    <property type="entry name" value="8-OXO-(D)GTP PHOSPHATASE"/>
    <property type="match status" value="1"/>
</dbReference>
<evidence type="ECO:0000256" key="2">
    <source>
        <dbReference type="ARBA" id="ARBA00022801"/>
    </source>
</evidence>
<dbReference type="InterPro" id="IPR020084">
    <property type="entry name" value="NUDIX_hydrolase_CS"/>
</dbReference>
<gene>
    <name evidence="5" type="ORF">UFOPK3522_01529</name>
</gene>
<keyword evidence="2" id="KW-0378">Hydrolase</keyword>
<feature type="domain" description="Nudix hydrolase" evidence="4">
    <location>
        <begin position="6"/>
        <end position="128"/>
    </location>
</feature>
<dbReference type="InterPro" id="IPR000086">
    <property type="entry name" value="NUDIX_hydrolase_dom"/>
</dbReference>
<dbReference type="PROSITE" id="PS51462">
    <property type="entry name" value="NUDIX"/>
    <property type="match status" value="1"/>
</dbReference>
<dbReference type="InterPro" id="IPR020476">
    <property type="entry name" value="Nudix_hydrolase"/>
</dbReference>
<evidence type="ECO:0000313" key="5">
    <source>
        <dbReference type="EMBL" id="CAB4346980.1"/>
    </source>
</evidence>
<evidence type="ECO:0000256" key="1">
    <source>
        <dbReference type="ARBA" id="ARBA00001946"/>
    </source>
</evidence>
<evidence type="ECO:0000256" key="3">
    <source>
        <dbReference type="ARBA" id="ARBA00022842"/>
    </source>
</evidence>
<organism evidence="5">
    <name type="scientific">freshwater metagenome</name>
    <dbReference type="NCBI Taxonomy" id="449393"/>
    <lineage>
        <taxon>unclassified sequences</taxon>
        <taxon>metagenomes</taxon>
        <taxon>ecological metagenomes</taxon>
    </lineage>
</organism>
<dbReference type="Pfam" id="PF00293">
    <property type="entry name" value="NUDIX"/>
    <property type="match status" value="1"/>
</dbReference>
<name>A0A6J6A1M4_9ZZZZ</name>
<comment type="cofactor">
    <cofactor evidence="1">
        <name>Mg(2+)</name>
        <dbReference type="ChEBI" id="CHEBI:18420"/>
    </cofactor>
</comment>
<dbReference type="EMBL" id="CAESAO010000181">
    <property type="protein sequence ID" value="CAB4346980.1"/>
    <property type="molecule type" value="Genomic_DNA"/>
</dbReference>
<dbReference type="PANTHER" id="PTHR43222">
    <property type="entry name" value="NUDIX HYDROLASE 23"/>
    <property type="match status" value="1"/>
</dbReference>
<dbReference type="PRINTS" id="PR00502">
    <property type="entry name" value="NUDIXFAMILY"/>
</dbReference>
<dbReference type="GO" id="GO:0016787">
    <property type="term" value="F:hydrolase activity"/>
    <property type="evidence" value="ECO:0007669"/>
    <property type="project" value="UniProtKB-KW"/>
</dbReference>
<proteinExistence type="predicted"/>
<dbReference type="AlphaFoldDB" id="A0A6J6A1M4"/>
<dbReference type="SUPFAM" id="SSF55811">
    <property type="entry name" value="Nudix"/>
    <property type="match status" value="1"/>
</dbReference>
<dbReference type="InterPro" id="IPR015797">
    <property type="entry name" value="NUDIX_hydrolase-like_dom_sf"/>
</dbReference>